<reference evidence="2" key="1">
    <citation type="journal article" date="2022" name="Mol. Ecol. Resour.">
        <title>The genomes of chicory, endive, great burdock and yacon provide insights into Asteraceae palaeo-polyploidization history and plant inulin production.</title>
        <authorList>
            <person name="Fan W."/>
            <person name="Wang S."/>
            <person name="Wang H."/>
            <person name="Wang A."/>
            <person name="Jiang F."/>
            <person name="Liu H."/>
            <person name="Zhao H."/>
            <person name="Xu D."/>
            <person name="Zhang Y."/>
        </authorList>
    </citation>
    <scope>NUCLEOTIDE SEQUENCE [LARGE SCALE GENOMIC DNA]</scope>
    <source>
        <strain evidence="2">cv. Punajuju</strain>
    </source>
</reference>
<accession>A0ACB9F753</accession>
<organism evidence="1 2">
    <name type="scientific">Cichorium intybus</name>
    <name type="common">Chicory</name>
    <dbReference type="NCBI Taxonomy" id="13427"/>
    <lineage>
        <taxon>Eukaryota</taxon>
        <taxon>Viridiplantae</taxon>
        <taxon>Streptophyta</taxon>
        <taxon>Embryophyta</taxon>
        <taxon>Tracheophyta</taxon>
        <taxon>Spermatophyta</taxon>
        <taxon>Magnoliopsida</taxon>
        <taxon>eudicotyledons</taxon>
        <taxon>Gunneridae</taxon>
        <taxon>Pentapetalae</taxon>
        <taxon>asterids</taxon>
        <taxon>campanulids</taxon>
        <taxon>Asterales</taxon>
        <taxon>Asteraceae</taxon>
        <taxon>Cichorioideae</taxon>
        <taxon>Cichorieae</taxon>
        <taxon>Cichoriinae</taxon>
        <taxon>Cichorium</taxon>
    </lineage>
</organism>
<gene>
    <name evidence="1" type="ORF">L2E82_16574</name>
</gene>
<reference evidence="1 2" key="2">
    <citation type="journal article" date="2022" name="Mol. Ecol. Resour.">
        <title>The genomes of chicory, endive, great burdock and yacon provide insights into Asteraceae paleo-polyploidization history and plant inulin production.</title>
        <authorList>
            <person name="Fan W."/>
            <person name="Wang S."/>
            <person name="Wang H."/>
            <person name="Wang A."/>
            <person name="Jiang F."/>
            <person name="Liu H."/>
            <person name="Zhao H."/>
            <person name="Xu D."/>
            <person name="Zhang Y."/>
        </authorList>
    </citation>
    <scope>NUCLEOTIDE SEQUENCE [LARGE SCALE GENOMIC DNA]</scope>
    <source>
        <strain evidence="2">cv. Punajuju</strain>
        <tissue evidence="1">Leaves</tissue>
    </source>
</reference>
<evidence type="ECO:0000313" key="2">
    <source>
        <dbReference type="Proteomes" id="UP001055811"/>
    </source>
</evidence>
<dbReference type="EMBL" id="CM042011">
    <property type="protein sequence ID" value="KAI3766511.1"/>
    <property type="molecule type" value="Genomic_DNA"/>
</dbReference>
<keyword evidence="2" id="KW-1185">Reference proteome</keyword>
<name>A0ACB9F753_CICIN</name>
<evidence type="ECO:0000313" key="1">
    <source>
        <dbReference type="EMBL" id="KAI3766511.1"/>
    </source>
</evidence>
<protein>
    <submittedName>
        <fullName evidence="1">Uncharacterized protein</fullName>
    </submittedName>
</protein>
<sequence>MSSRISSPFDDKMADDNDEEQDNKCMLYYNNHMNSRSNIHQASQTATTSLHFDPLLTDKREVHHSLNPVPDMEPPKVRVERDSNEQEIKNLRNSVRILKERERNLEIELLQYYGQKEQETAVMELQNRLKLNNMEAKLYALKIESLQADNKRLQVQMSDYTKAVTDLEAARAKIKMLKKKHKSETQQNKKLILDFQQRVQKMQDNEHKNMVQVDLDIELNSDKLKSLETEVEELRKSNDSLQLEKAELERRLDCVQMLATSVLEDSETEKLKEESENLKKQNEDLSQQLERIQADKCADVEEIVYLKWINACLRHELRNYKPGSDETSARDLSKSLSPRSEEKAKQMILEYAGKEGGGERNINLPEIDSDRWTSRSQGSSIADSGEIDESFIDDSLPRKNNNYKFFGKLIRMLRRKDSHSHHHHHHSHRHSRSSSRSEDMYSPKLSENPKSRTSNLLMDSRRLTRRHSDVCVYKQIDSIAEDDDGEDGGGRLSSSSLYGKRSELEKYAEVFKDTYATPNRSLHKSSLSLGFF</sequence>
<comment type="caution">
    <text evidence="1">The sequence shown here is derived from an EMBL/GenBank/DDBJ whole genome shotgun (WGS) entry which is preliminary data.</text>
</comment>
<proteinExistence type="predicted"/>
<dbReference type="Proteomes" id="UP001055811">
    <property type="component" value="Linkage Group LG03"/>
</dbReference>